<comment type="caution">
    <text evidence="4">The sequence shown here is derived from an EMBL/GenBank/DDBJ whole genome shotgun (WGS) entry which is preliminary data.</text>
</comment>
<dbReference type="PROSITE" id="PS50005">
    <property type="entry name" value="TPR"/>
    <property type="match status" value="1"/>
</dbReference>
<gene>
    <name evidence="4" type="ORF">ENF18_06850</name>
</gene>
<evidence type="ECO:0000256" key="3">
    <source>
        <dbReference type="PROSITE-ProRule" id="PRU00339"/>
    </source>
</evidence>
<evidence type="ECO:0000256" key="1">
    <source>
        <dbReference type="ARBA" id="ARBA00022737"/>
    </source>
</evidence>
<protein>
    <submittedName>
        <fullName evidence="4">Tetratricopeptide repeat protein</fullName>
    </submittedName>
</protein>
<evidence type="ECO:0000313" key="4">
    <source>
        <dbReference type="EMBL" id="HDI83491.1"/>
    </source>
</evidence>
<evidence type="ECO:0000256" key="2">
    <source>
        <dbReference type="ARBA" id="ARBA00022803"/>
    </source>
</evidence>
<dbReference type="AlphaFoldDB" id="A0A7C0ZD93"/>
<dbReference type="SUPFAM" id="SSF48452">
    <property type="entry name" value="TPR-like"/>
    <property type="match status" value="1"/>
</dbReference>
<dbReference type="Gene3D" id="1.25.40.10">
    <property type="entry name" value="Tetratricopeptide repeat domain"/>
    <property type="match status" value="1"/>
</dbReference>
<proteinExistence type="predicted"/>
<feature type="repeat" description="TPR" evidence="3">
    <location>
        <begin position="178"/>
        <end position="211"/>
    </location>
</feature>
<accession>A0A7C0ZD93</accession>
<sequence>MIGLLLFSMSLDSTLAKVDSLYQISWKDTSAFETAYSILDSLLKTDPENPEIVWRYAYFCYNKGSYAKNKKVRMEWFIKGKEICEKLLKKYPENAELHYWHAVNRAKEGEARGVMSSLFMVDDLKKEANLVLKLNPEHAGAHVLLGGIYDALPGFAGGSRDKAIQHYKQAIQNDSTYVAAYTRLAEDLIKKKKYDEAREILQKLLNLKNPNDARLYYLEDRPKAEKMLKELEVKK</sequence>
<dbReference type="InterPro" id="IPR011990">
    <property type="entry name" value="TPR-like_helical_dom_sf"/>
</dbReference>
<reference evidence="4" key="1">
    <citation type="journal article" date="2020" name="mSystems">
        <title>Genome- and Community-Level Interaction Insights into Carbon Utilization and Element Cycling Functions of Hydrothermarchaeota in Hydrothermal Sediment.</title>
        <authorList>
            <person name="Zhou Z."/>
            <person name="Liu Y."/>
            <person name="Xu W."/>
            <person name="Pan J."/>
            <person name="Luo Z.H."/>
            <person name="Li M."/>
        </authorList>
    </citation>
    <scope>NUCLEOTIDE SEQUENCE [LARGE SCALE GENOMIC DNA]</scope>
    <source>
        <strain evidence="4">HyVt-102</strain>
    </source>
</reference>
<dbReference type="EMBL" id="DQWE01000324">
    <property type="protein sequence ID" value="HDI83491.1"/>
    <property type="molecule type" value="Genomic_DNA"/>
</dbReference>
<organism evidence="4">
    <name type="scientific">candidate division WOR-3 bacterium</name>
    <dbReference type="NCBI Taxonomy" id="2052148"/>
    <lineage>
        <taxon>Bacteria</taxon>
        <taxon>Bacteria division WOR-3</taxon>
    </lineage>
</organism>
<dbReference type="InterPro" id="IPR051685">
    <property type="entry name" value="Ycf3/AcsC/BcsC/TPR_MFPF"/>
</dbReference>
<name>A0A7C0ZD93_UNCW3</name>
<keyword evidence="2 3" id="KW-0802">TPR repeat</keyword>
<dbReference type="InterPro" id="IPR019734">
    <property type="entry name" value="TPR_rpt"/>
</dbReference>
<dbReference type="Pfam" id="PF14559">
    <property type="entry name" value="TPR_19"/>
    <property type="match status" value="1"/>
</dbReference>
<dbReference type="PANTHER" id="PTHR44943:SF8">
    <property type="entry name" value="TPR REPEAT-CONTAINING PROTEIN MJ0263"/>
    <property type="match status" value="1"/>
</dbReference>
<dbReference type="Proteomes" id="UP000885847">
    <property type="component" value="Unassembled WGS sequence"/>
</dbReference>
<dbReference type="SMART" id="SM00028">
    <property type="entry name" value="TPR"/>
    <property type="match status" value="2"/>
</dbReference>
<dbReference type="PANTHER" id="PTHR44943">
    <property type="entry name" value="CELLULOSE SYNTHASE OPERON PROTEIN C"/>
    <property type="match status" value="1"/>
</dbReference>
<keyword evidence="1" id="KW-0677">Repeat</keyword>